<dbReference type="Proteomes" id="UP001295444">
    <property type="component" value="Chromosome 03"/>
</dbReference>
<dbReference type="AlphaFoldDB" id="A0AAD1W244"/>
<organism evidence="2 3">
    <name type="scientific">Pelobates cultripes</name>
    <name type="common">Western spadefoot toad</name>
    <dbReference type="NCBI Taxonomy" id="61616"/>
    <lineage>
        <taxon>Eukaryota</taxon>
        <taxon>Metazoa</taxon>
        <taxon>Chordata</taxon>
        <taxon>Craniata</taxon>
        <taxon>Vertebrata</taxon>
        <taxon>Euteleostomi</taxon>
        <taxon>Amphibia</taxon>
        <taxon>Batrachia</taxon>
        <taxon>Anura</taxon>
        <taxon>Pelobatoidea</taxon>
        <taxon>Pelobatidae</taxon>
        <taxon>Pelobates</taxon>
    </lineage>
</organism>
<keyword evidence="3" id="KW-1185">Reference proteome</keyword>
<reference evidence="2" key="1">
    <citation type="submission" date="2022-03" db="EMBL/GenBank/DDBJ databases">
        <authorList>
            <person name="Alioto T."/>
            <person name="Alioto T."/>
            <person name="Gomez Garrido J."/>
        </authorList>
    </citation>
    <scope>NUCLEOTIDE SEQUENCE</scope>
</reference>
<name>A0AAD1W244_PELCU</name>
<sequence>MADYLPDSAQESLSVTEDEDLSTEETQTHLRKGRAPPQRLQGLPLATKSDINNMVLELKAFFTSELAELKGELSTFTATCTQLSMGLGHLEGSARQRNVKVREIPDTVDAAEFPQFILRLFSSTLTPRQAKGLSLDGLYRIIGRSRNQATAT</sequence>
<evidence type="ECO:0000313" key="2">
    <source>
        <dbReference type="EMBL" id="CAH2278124.1"/>
    </source>
</evidence>
<gene>
    <name evidence="2" type="ORF">PECUL_23A009877</name>
</gene>
<feature type="region of interest" description="Disordered" evidence="1">
    <location>
        <begin position="1"/>
        <end position="40"/>
    </location>
</feature>
<proteinExistence type="predicted"/>
<dbReference type="EMBL" id="OW240914">
    <property type="protein sequence ID" value="CAH2278124.1"/>
    <property type="molecule type" value="Genomic_DNA"/>
</dbReference>
<evidence type="ECO:0000313" key="3">
    <source>
        <dbReference type="Proteomes" id="UP001295444"/>
    </source>
</evidence>
<evidence type="ECO:0000256" key="1">
    <source>
        <dbReference type="SAM" id="MobiDB-lite"/>
    </source>
</evidence>
<accession>A0AAD1W244</accession>
<protein>
    <submittedName>
        <fullName evidence="2">Uncharacterized protein</fullName>
    </submittedName>
</protein>